<proteinExistence type="inferred from homology"/>
<comment type="function">
    <text evidence="1 10">Controls the rotational direction of flagella during chemotaxis.</text>
</comment>
<keyword evidence="9 10" id="KW-0472">Membrane</keyword>
<protein>
    <recommendedName>
        <fullName evidence="10">Flagellar protein FliL</fullName>
    </recommendedName>
</protein>
<comment type="subcellular location">
    <subcellularLocation>
        <location evidence="2">Cell membrane</location>
        <topology evidence="2">Single-pass membrane protein</topology>
    </subcellularLocation>
</comment>
<dbReference type="NCBIfam" id="NF005826">
    <property type="entry name" value="PRK07718.1"/>
    <property type="match status" value="1"/>
</dbReference>
<evidence type="ECO:0000256" key="9">
    <source>
        <dbReference type="ARBA" id="ARBA00023136"/>
    </source>
</evidence>
<dbReference type="GO" id="GO:0009425">
    <property type="term" value="C:bacterial-type flagellum basal body"/>
    <property type="evidence" value="ECO:0007669"/>
    <property type="project" value="InterPro"/>
</dbReference>
<dbReference type="PANTHER" id="PTHR35091:SF2">
    <property type="entry name" value="FLAGELLAR PROTEIN FLIL"/>
    <property type="match status" value="1"/>
</dbReference>
<gene>
    <name evidence="11" type="ORF">EV213_10722</name>
</gene>
<sequence>MFENRAVRSTVLVLVIVIVLLIGVFAWLMFFDNEPKVNAEPTIDEIVTWSYATEEMTTNLHSGEYVKAQFTIETDSEKAKKELEKRGFQVKNVLIHQFAGMEEADFKEANSIAALEETLKKKLGALLDHGHVVNVYTTSFVLQ</sequence>
<dbReference type="GO" id="GO:0005886">
    <property type="term" value="C:plasma membrane"/>
    <property type="evidence" value="ECO:0007669"/>
    <property type="project" value="UniProtKB-SubCell"/>
</dbReference>
<name>A0A4R6U5A6_9BACI</name>
<organism evidence="11 12">
    <name type="scientific">Aureibacillus halotolerans</name>
    <dbReference type="NCBI Taxonomy" id="1508390"/>
    <lineage>
        <taxon>Bacteria</taxon>
        <taxon>Bacillati</taxon>
        <taxon>Bacillota</taxon>
        <taxon>Bacilli</taxon>
        <taxon>Bacillales</taxon>
        <taxon>Bacillaceae</taxon>
        <taxon>Aureibacillus</taxon>
    </lineage>
</organism>
<dbReference type="Pfam" id="PF03748">
    <property type="entry name" value="FliL"/>
    <property type="match status" value="1"/>
</dbReference>
<evidence type="ECO:0000313" key="11">
    <source>
        <dbReference type="EMBL" id="TDQ39655.1"/>
    </source>
</evidence>
<keyword evidence="8 10" id="KW-1133">Transmembrane helix</keyword>
<evidence type="ECO:0000256" key="1">
    <source>
        <dbReference type="ARBA" id="ARBA00002254"/>
    </source>
</evidence>
<comment type="similarity">
    <text evidence="3 10">Belongs to the FliL family.</text>
</comment>
<dbReference type="PANTHER" id="PTHR35091">
    <property type="entry name" value="FLAGELLAR PROTEIN FLIL"/>
    <property type="match status" value="1"/>
</dbReference>
<evidence type="ECO:0000256" key="10">
    <source>
        <dbReference type="RuleBase" id="RU364125"/>
    </source>
</evidence>
<evidence type="ECO:0000256" key="2">
    <source>
        <dbReference type="ARBA" id="ARBA00004162"/>
    </source>
</evidence>
<dbReference type="GO" id="GO:0006935">
    <property type="term" value="P:chemotaxis"/>
    <property type="evidence" value="ECO:0007669"/>
    <property type="project" value="UniProtKB-KW"/>
</dbReference>
<keyword evidence="11" id="KW-0282">Flagellum</keyword>
<comment type="caution">
    <text evidence="11">The sequence shown here is derived from an EMBL/GenBank/DDBJ whole genome shotgun (WGS) entry which is preliminary data.</text>
</comment>
<dbReference type="RefSeq" id="WP_166639243.1">
    <property type="nucleotide sequence ID" value="NZ_SNYJ01000007.1"/>
</dbReference>
<keyword evidence="12" id="KW-1185">Reference proteome</keyword>
<evidence type="ECO:0000256" key="7">
    <source>
        <dbReference type="ARBA" id="ARBA00022779"/>
    </source>
</evidence>
<feature type="transmembrane region" description="Helical" evidence="10">
    <location>
        <begin position="12"/>
        <end position="31"/>
    </location>
</feature>
<evidence type="ECO:0000256" key="6">
    <source>
        <dbReference type="ARBA" id="ARBA00022692"/>
    </source>
</evidence>
<evidence type="ECO:0000313" key="12">
    <source>
        <dbReference type="Proteomes" id="UP000295632"/>
    </source>
</evidence>
<dbReference type="AlphaFoldDB" id="A0A4R6U5A6"/>
<keyword evidence="4 10" id="KW-1003">Cell membrane</keyword>
<keyword evidence="6 10" id="KW-0812">Transmembrane</keyword>
<reference evidence="11 12" key="1">
    <citation type="submission" date="2019-03" db="EMBL/GenBank/DDBJ databases">
        <title>Genomic Encyclopedia of Type Strains, Phase IV (KMG-IV): sequencing the most valuable type-strain genomes for metagenomic binning, comparative biology and taxonomic classification.</title>
        <authorList>
            <person name="Goeker M."/>
        </authorList>
    </citation>
    <scope>NUCLEOTIDE SEQUENCE [LARGE SCALE GENOMIC DNA]</scope>
    <source>
        <strain evidence="11 12">DSM 28697</strain>
    </source>
</reference>
<keyword evidence="11" id="KW-0966">Cell projection</keyword>
<evidence type="ECO:0000256" key="8">
    <source>
        <dbReference type="ARBA" id="ARBA00022989"/>
    </source>
</evidence>
<evidence type="ECO:0000256" key="3">
    <source>
        <dbReference type="ARBA" id="ARBA00008281"/>
    </source>
</evidence>
<dbReference type="Proteomes" id="UP000295632">
    <property type="component" value="Unassembled WGS sequence"/>
</dbReference>
<keyword evidence="11" id="KW-0969">Cilium</keyword>
<evidence type="ECO:0000256" key="4">
    <source>
        <dbReference type="ARBA" id="ARBA00022475"/>
    </source>
</evidence>
<dbReference type="InterPro" id="IPR005503">
    <property type="entry name" value="FliL"/>
</dbReference>
<evidence type="ECO:0000256" key="5">
    <source>
        <dbReference type="ARBA" id="ARBA00022500"/>
    </source>
</evidence>
<dbReference type="GO" id="GO:0071978">
    <property type="term" value="P:bacterial-type flagellum-dependent swarming motility"/>
    <property type="evidence" value="ECO:0007669"/>
    <property type="project" value="TreeGrafter"/>
</dbReference>
<keyword evidence="5 10" id="KW-0145">Chemotaxis</keyword>
<dbReference type="EMBL" id="SNYJ01000007">
    <property type="protein sequence ID" value="TDQ39655.1"/>
    <property type="molecule type" value="Genomic_DNA"/>
</dbReference>
<accession>A0A4R6U5A6</accession>
<keyword evidence="7 10" id="KW-0283">Flagellar rotation</keyword>